<dbReference type="PhylomeDB" id="K6UNX5"/>
<dbReference type="OrthoDB" id="381229at2759"/>
<dbReference type="EMBL" id="DF158102">
    <property type="protein sequence ID" value="GAB69893.1"/>
    <property type="molecule type" value="Genomic_DNA"/>
</dbReference>
<evidence type="ECO:0000313" key="2">
    <source>
        <dbReference type="EMBL" id="GAB69893.1"/>
    </source>
</evidence>
<evidence type="ECO:0000313" key="3">
    <source>
        <dbReference type="Proteomes" id="UP000006319"/>
    </source>
</evidence>
<evidence type="ECO:0008006" key="4">
    <source>
        <dbReference type="Google" id="ProtNLM"/>
    </source>
</evidence>
<proteinExistence type="predicted"/>
<keyword evidence="1" id="KW-0812">Transmembrane</keyword>
<dbReference type="VEuPathDB" id="PlasmoDB:PCYB_006420"/>
<keyword evidence="1" id="KW-0472">Membrane</keyword>
<name>K6UNX5_PLACD</name>
<dbReference type="RefSeq" id="XP_004228111.1">
    <property type="nucleotide sequence ID" value="XM_004228063.1"/>
</dbReference>
<dbReference type="Proteomes" id="UP000006319">
    <property type="component" value="Unassembled WGS sequence"/>
</dbReference>
<accession>K6UNX5</accession>
<dbReference type="AlphaFoldDB" id="K6UNX5"/>
<sequence length="218" mass="26438">MCNYTFKSKVVGEIHKEDHFDKVCRVAYNYLSSLGFNNDKVMDEGCKYLYYGIYNNILKNEECNYDKLRFYKMLLNEYFENSGTWLSYESYTDNMHKHIDEKNNDLMEMYDNFYNFMNSLNNQKGIPCKYAEKCINIYKECMKKCQTNDEWFCLQLEDFKKRHYQYMEDYFPCNTLQNFFPYIGRSKQKVIILTPIIPITLILSILYILYKVSTNNIY</sequence>
<evidence type="ECO:0000256" key="1">
    <source>
        <dbReference type="SAM" id="Phobius"/>
    </source>
</evidence>
<gene>
    <name evidence="2" type="ORF">PCYB_006420</name>
</gene>
<dbReference type="GeneID" id="14696435"/>
<feature type="non-terminal residue" evidence="2">
    <location>
        <position position="218"/>
    </location>
</feature>
<organism evidence="2 3">
    <name type="scientific">Plasmodium cynomolgi (strain B)</name>
    <dbReference type="NCBI Taxonomy" id="1120755"/>
    <lineage>
        <taxon>Eukaryota</taxon>
        <taxon>Sar</taxon>
        <taxon>Alveolata</taxon>
        <taxon>Apicomplexa</taxon>
        <taxon>Aconoidasida</taxon>
        <taxon>Haemosporida</taxon>
        <taxon>Plasmodiidae</taxon>
        <taxon>Plasmodium</taxon>
        <taxon>Plasmodium (Plasmodium)</taxon>
    </lineage>
</organism>
<protein>
    <recommendedName>
        <fullName evidence="4">CYIR protein</fullName>
    </recommendedName>
</protein>
<dbReference type="KEGG" id="pcy:PCYB_006420"/>
<keyword evidence="3" id="KW-1185">Reference proteome</keyword>
<feature type="transmembrane region" description="Helical" evidence="1">
    <location>
        <begin position="190"/>
        <end position="210"/>
    </location>
</feature>
<keyword evidence="1" id="KW-1133">Transmembrane helix</keyword>
<reference evidence="2 3" key="1">
    <citation type="journal article" date="2012" name="Nat. Genet.">
        <title>Plasmodium cynomolgi genome sequences provide insight into Plasmodium vivax and the monkey malaria clade.</title>
        <authorList>
            <person name="Tachibana S."/>
            <person name="Sullivan S.A."/>
            <person name="Kawai S."/>
            <person name="Nakamura S."/>
            <person name="Kim H.R."/>
            <person name="Goto N."/>
            <person name="Arisue N."/>
            <person name="Palacpac N.M.Q."/>
            <person name="Honma H."/>
            <person name="Yagi M."/>
            <person name="Tougan T."/>
            <person name="Katakai Y."/>
            <person name="Kaneko O."/>
            <person name="Mita T."/>
            <person name="Kita K."/>
            <person name="Yasutomi Y."/>
            <person name="Sutton P.L."/>
            <person name="Shakhbatyan R."/>
            <person name="Horii T."/>
            <person name="Yasunaga T."/>
            <person name="Barnwell J.W."/>
            <person name="Escalante A.A."/>
            <person name="Carlton J.M."/>
            <person name="Tanabe K."/>
        </authorList>
    </citation>
    <scope>NUCLEOTIDE SEQUENCE [LARGE SCALE GENOMIC DNA]</scope>
    <source>
        <strain evidence="2 3">B</strain>
    </source>
</reference>